<dbReference type="RefSeq" id="XP_030995555.1">
    <property type="nucleotide sequence ID" value="XM_031140349.1"/>
</dbReference>
<feature type="domain" description="Amidase" evidence="2">
    <location>
        <begin position="32"/>
        <end position="260"/>
    </location>
</feature>
<protein>
    <recommendedName>
        <fullName evidence="2">Amidase domain-containing protein</fullName>
    </recommendedName>
</protein>
<dbReference type="STRING" id="1093900.A0A507B570"/>
<dbReference type="Proteomes" id="UP000319257">
    <property type="component" value="Unassembled WGS sequence"/>
</dbReference>
<accession>A0A507B570</accession>
<keyword evidence="4" id="KW-1185">Reference proteome</keyword>
<dbReference type="PANTHER" id="PTHR42678">
    <property type="entry name" value="AMIDASE"/>
    <property type="match status" value="1"/>
</dbReference>
<evidence type="ECO:0000256" key="1">
    <source>
        <dbReference type="SAM" id="MobiDB-lite"/>
    </source>
</evidence>
<evidence type="ECO:0000313" key="4">
    <source>
        <dbReference type="Proteomes" id="UP000319257"/>
    </source>
</evidence>
<reference evidence="3 4" key="1">
    <citation type="submission" date="2019-06" db="EMBL/GenBank/DDBJ databases">
        <title>Draft genome sequence of the filamentous fungus Phialemoniopsis curvata isolated from diesel fuel.</title>
        <authorList>
            <person name="Varaljay V.A."/>
            <person name="Lyon W.J."/>
            <person name="Crouch A.L."/>
            <person name="Drake C.E."/>
            <person name="Hollomon J.M."/>
            <person name="Nadeau L.J."/>
            <person name="Nunn H.S."/>
            <person name="Stevenson B.S."/>
            <person name="Bojanowski C.L."/>
            <person name="Crookes-Goodson W.J."/>
        </authorList>
    </citation>
    <scope>NUCLEOTIDE SEQUENCE [LARGE SCALE GENOMIC DNA]</scope>
    <source>
        <strain evidence="3 4">D216</strain>
    </source>
</reference>
<dbReference type="EMBL" id="SKBQ01000031">
    <property type="protein sequence ID" value="TPX13844.1"/>
    <property type="molecule type" value="Genomic_DNA"/>
</dbReference>
<dbReference type="InterPro" id="IPR023631">
    <property type="entry name" value="Amidase_dom"/>
</dbReference>
<evidence type="ECO:0000259" key="2">
    <source>
        <dbReference type="Pfam" id="PF01425"/>
    </source>
</evidence>
<dbReference type="InParanoid" id="A0A507B570"/>
<dbReference type="Pfam" id="PF01425">
    <property type="entry name" value="Amidase"/>
    <property type="match status" value="1"/>
</dbReference>
<dbReference type="PANTHER" id="PTHR42678:SF34">
    <property type="entry name" value="OS04G0183300 PROTEIN"/>
    <property type="match status" value="1"/>
</dbReference>
<feature type="region of interest" description="Disordered" evidence="1">
    <location>
        <begin position="139"/>
        <end position="178"/>
    </location>
</feature>
<dbReference type="SUPFAM" id="SSF75304">
    <property type="entry name" value="Amidase signature (AS) enzymes"/>
    <property type="match status" value="1"/>
</dbReference>
<dbReference type="InterPro" id="IPR036928">
    <property type="entry name" value="AS_sf"/>
</dbReference>
<comment type="caution">
    <text evidence="3">The sequence shown here is derived from an EMBL/GenBank/DDBJ whole genome shotgun (WGS) entry which is preliminary data.</text>
</comment>
<organism evidence="3 4">
    <name type="scientific">Thyridium curvatum</name>
    <dbReference type="NCBI Taxonomy" id="1093900"/>
    <lineage>
        <taxon>Eukaryota</taxon>
        <taxon>Fungi</taxon>
        <taxon>Dikarya</taxon>
        <taxon>Ascomycota</taxon>
        <taxon>Pezizomycotina</taxon>
        <taxon>Sordariomycetes</taxon>
        <taxon>Sordariomycetidae</taxon>
        <taxon>Thyridiales</taxon>
        <taxon>Thyridiaceae</taxon>
        <taxon>Thyridium</taxon>
    </lineage>
</organism>
<evidence type="ECO:0000313" key="3">
    <source>
        <dbReference type="EMBL" id="TPX13844.1"/>
    </source>
</evidence>
<sequence length="517" mass="55688">MSQRKLVLDVLTADAKAISALLGNGTLNSVQLVQAYMDQIEKQDGYLHAIISTPTREDLSAIAQSLDEERAQGKLRGPLHGLPIIVKELLKDNIDTSPSLGMRTTAGSLALWNSKPRDNAPVITKTFAQQELSNFKGQDLPSGWSAVRGQTQSPFVHGGAQPGDSKDGHSMPSGSSSGSAAAVAAGYAPLSLGTETNGSLVWPASRCCLYSIKPTVGLISQRGIVPVSHTCDSAGPIAKSPFDLALLLDIILDTPPSTSLTKSLTSSWSDISVGFLDYRQWWHTSNFLMPVDEATKQMYDSFQKAHDQIKSSAKLVVENLPLVSPDDFKLHGRDSLLTVLLSDFSHDFEQYLAGLSFAPIKDFKALQNFSPDNAAGEDDMPRVDLPPIWVVPRLDHNQKRVDDAASLVLSAEEYAAHLQNARTLSRTDGIDRMLQDYGIDVIIGPADSQMTKIAAAAVHSGYPVASLPLGFIDYNGRGFGMLAMAGANQEAKLFEVMSAWDSTFSAVGPPPLLIKEE</sequence>
<dbReference type="GeneID" id="41973235"/>
<proteinExistence type="predicted"/>
<dbReference type="Gene3D" id="3.90.1300.10">
    <property type="entry name" value="Amidase signature (AS) domain"/>
    <property type="match status" value="1"/>
</dbReference>
<dbReference type="AlphaFoldDB" id="A0A507B570"/>
<gene>
    <name evidence="3" type="ORF">E0L32_005788</name>
</gene>
<name>A0A507B570_9PEZI</name>
<dbReference type="OrthoDB" id="566138at2759"/>